<reference evidence="3" key="1">
    <citation type="journal article" date="2011" name="Nature">
        <title>Genome sequence and analysis of the tuber crop potato.</title>
        <authorList>
            <consortium name="The Potato Genome Sequencing Consortium"/>
        </authorList>
    </citation>
    <scope>NUCLEOTIDE SEQUENCE [LARGE SCALE GENOMIC DNA]</scope>
    <source>
        <strain evidence="3">cv. DM1-3 516 R44</strain>
    </source>
</reference>
<dbReference type="Gramene" id="PGSC0003DMT400037328">
    <property type="protein sequence ID" value="PGSC0003DMT400037328"/>
    <property type="gene ID" value="PGSC0003DMG400014403"/>
</dbReference>
<protein>
    <submittedName>
        <fullName evidence="2">Formin 5</fullName>
    </submittedName>
</protein>
<name>M1B575_SOLTU</name>
<dbReference type="Proteomes" id="UP000011115">
    <property type="component" value="Unassembled WGS sequence"/>
</dbReference>
<feature type="chain" id="PRO_5004011919" evidence="1">
    <location>
        <begin position="23"/>
        <end position="61"/>
    </location>
</feature>
<evidence type="ECO:0000313" key="2">
    <source>
        <dbReference type="EnsemblPlants" id="PGSC0003DMT400037328"/>
    </source>
</evidence>
<accession>M1B575</accession>
<sequence>MGVRGVSQLSVFIIILFTIVAANPVSNRPEDHLLANQISSVGINQELVILSSLADLLLLTA</sequence>
<dbReference type="HOGENOM" id="CLU_2927142_0_0_1"/>
<keyword evidence="1" id="KW-0732">Signal</keyword>
<dbReference type="ExpressionAtlas" id="M1B575">
    <property type="expression patterns" value="baseline"/>
</dbReference>
<evidence type="ECO:0000256" key="1">
    <source>
        <dbReference type="SAM" id="SignalP"/>
    </source>
</evidence>
<evidence type="ECO:0000313" key="3">
    <source>
        <dbReference type="Proteomes" id="UP000011115"/>
    </source>
</evidence>
<feature type="signal peptide" evidence="1">
    <location>
        <begin position="1"/>
        <end position="22"/>
    </location>
</feature>
<reference evidence="2" key="2">
    <citation type="submission" date="2015-06" db="UniProtKB">
        <authorList>
            <consortium name="EnsemblPlants"/>
        </authorList>
    </citation>
    <scope>IDENTIFICATION</scope>
    <source>
        <strain evidence="2">DM1-3 516 R44</strain>
    </source>
</reference>
<organism evidence="2 3">
    <name type="scientific">Solanum tuberosum</name>
    <name type="common">Potato</name>
    <dbReference type="NCBI Taxonomy" id="4113"/>
    <lineage>
        <taxon>Eukaryota</taxon>
        <taxon>Viridiplantae</taxon>
        <taxon>Streptophyta</taxon>
        <taxon>Embryophyta</taxon>
        <taxon>Tracheophyta</taxon>
        <taxon>Spermatophyta</taxon>
        <taxon>Magnoliopsida</taxon>
        <taxon>eudicotyledons</taxon>
        <taxon>Gunneridae</taxon>
        <taxon>Pentapetalae</taxon>
        <taxon>asterids</taxon>
        <taxon>lamiids</taxon>
        <taxon>Solanales</taxon>
        <taxon>Solanaceae</taxon>
        <taxon>Solanoideae</taxon>
        <taxon>Solaneae</taxon>
        <taxon>Solanum</taxon>
    </lineage>
</organism>
<dbReference type="EnsemblPlants" id="PGSC0003DMT400037328">
    <property type="protein sequence ID" value="PGSC0003DMT400037328"/>
    <property type="gene ID" value="PGSC0003DMG400014403"/>
</dbReference>
<dbReference type="AlphaFoldDB" id="M1B575"/>
<proteinExistence type="predicted"/>
<keyword evidence="3" id="KW-1185">Reference proteome</keyword>